<feature type="region of interest" description="Disordered" evidence="1">
    <location>
        <begin position="139"/>
        <end position="169"/>
    </location>
</feature>
<evidence type="ECO:0000313" key="2">
    <source>
        <dbReference type="EMBL" id="VDN28256.1"/>
    </source>
</evidence>
<name>A0A3P7QC15_CYLGO</name>
<keyword evidence="3" id="KW-1185">Reference proteome</keyword>
<feature type="compositionally biased region" description="Basic and acidic residues" evidence="1">
    <location>
        <begin position="225"/>
        <end position="234"/>
    </location>
</feature>
<evidence type="ECO:0000256" key="1">
    <source>
        <dbReference type="SAM" id="MobiDB-lite"/>
    </source>
</evidence>
<feature type="compositionally biased region" description="Acidic residues" evidence="1">
    <location>
        <begin position="155"/>
        <end position="169"/>
    </location>
</feature>
<accession>A0A3P7QC15</accession>
<feature type="region of interest" description="Disordered" evidence="1">
    <location>
        <begin position="204"/>
        <end position="234"/>
    </location>
</feature>
<feature type="compositionally biased region" description="Polar residues" evidence="1">
    <location>
        <begin position="139"/>
        <end position="148"/>
    </location>
</feature>
<organism evidence="2 3">
    <name type="scientific">Cylicostephanus goldi</name>
    <name type="common">Nematode worm</name>
    <dbReference type="NCBI Taxonomy" id="71465"/>
    <lineage>
        <taxon>Eukaryota</taxon>
        <taxon>Metazoa</taxon>
        <taxon>Ecdysozoa</taxon>
        <taxon>Nematoda</taxon>
        <taxon>Chromadorea</taxon>
        <taxon>Rhabditida</taxon>
        <taxon>Rhabditina</taxon>
        <taxon>Rhabditomorpha</taxon>
        <taxon>Strongyloidea</taxon>
        <taxon>Strongylidae</taxon>
        <taxon>Cylicostephanus</taxon>
    </lineage>
</organism>
<dbReference type="AlphaFoldDB" id="A0A3P7QC15"/>
<sequence length="234" mass="27173">MTDVVETKVRAPTMTPEELCIISEFYAEHYDVFHSTLSGSSRQPKVKEKKEKLQELSKILSSSGYPTRTTMQLDQRIRDTMKKTKFFAAKEREEKTMTGGGIPPRYPIPAHVRILLDKLGNKPRVKGLSFGKEVCGVENESNVNQSLPTKRRAEEDTDPYVTDNDEDLELNDSFHSDKLTLKKVKSEPHYISRNFEDQQYRETDTKLQSIVRQKENVPEPHYISRKVEDQPYRY</sequence>
<dbReference type="EMBL" id="UYRV01113499">
    <property type="protein sequence ID" value="VDN28256.1"/>
    <property type="molecule type" value="Genomic_DNA"/>
</dbReference>
<evidence type="ECO:0000313" key="3">
    <source>
        <dbReference type="Proteomes" id="UP000271889"/>
    </source>
</evidence>
<proteinExistence type="predicted"/>
<protein>
    <submittedName>
        <fullName evidence="2">Uncharacterized protein</fullName>
    </submittedName>
</protein>
<reference evidence="2 3" key="1">
    <citation type="submission" date="2018-11" db="EMBL/GenBank/DDBJ databases">
        <authorList>
            <consortium name="Pathogen Informatics"/>
        </authorList>
    </citation>
    <scope>NUCLEOTIDE SEQUENCE [LARGE SCALE GENOMIC DNA]</scope>
</reference>
<dbReference type="OrthoDB" id="5876324at2759"/>
<gene>
    <name evidence="2" type="ORF">CGOC_LOCUS10900</name>
</gene>
<dbReference type="Proteomes" id="UP000271889">
    <property type="component" value="Unassembled WGS sequence"/>
</dbReference>